<evidence type="ECO:0000256" key="3">
    <source>
        <dbReference type="ARBA" id="ARBA00022737"/>
    </source>
</evidence>
<comment type="subcellular location">
    <subcellularLocation>
        <location evidence="1">Membrane</location>
        <topology evidence="1">Single-pass membrane protein</topology>
    </subcellularLocation>
</comment>
<keyword evidence="6" id="KW-0472">Membrane</keyword>
<dbReference type="Proteomes" id="UP000277204">
    <property type="component" value="Unassembled WGS sequence"/>
</dbReference>
<dbReference type="InterPro" id="IPR020894">
    <property type="entry name" value="Cadherin_CS"/>
</dbReference>
<evidence type="ECO:0000256" key="5">
    <source>
        <dbReference type="ARBA" id="ARBA00022989"/>
    </source>
</evidence>
<keyword evidence="4" id="KW-0106">Calcium</keyword>
<dbReference type="PANTHER" id="PTHR24028">
    <property type="entry name" value="CADHERIN-87A"/>
    <property type="match status" value="1"/>
</dbReference>
<evidence type="ECO:0000313" key="8">
    <source>
        <dbReference type="EMBL" id="VDO98854.1"/>
    </source>
</evidence>
<dbReference type="GO" id="GO:0005509">
    <property type="term" value="F:calcium ion binding"/>
    <property type="evidence" value="ECO:0007669"/>
    <property type="project" value="UniProtKB-UniRule"/>
</dbReference>
<keyword evidence="5" id="KW-1133">Transmembrane helix</keyword>
<dbReference type="AlphaFoldDB" id="A0A183M7V7"/>
<keyword evidence="7" id="KW-0325">Glycoprotein</keyword>
<dbReference type="CDD" id="cd11304">
    <property type="entry name" value="Cadherin_repeat"/>
    <property type="match status" value="2"/>
</dbReference>
<proteinExistence type="predicted"/>
<keyword evidence="3" id="KW-0677">Repeat</keyword>
<name>A0A183M7V7_9TREM</name>
<dbReference type="EMBL" id="UZAI01007375">
    <property type="protein sequence ID" value="VDO98854.1"/>
    <property type="molecule type" value="Genomic_DNA"/>
</dbReference>
<protein>
    <submittedName>
        <fullName evidence="8">Uncharacterized protein</fullName>
    </submittedName>
</protein>
<accession>A0A183M7V7</accession>
<keyword evidence="2" id="KW-0812">Transmembrane</keyword>
<reference evidence="8 9" key="1">
    <citation type="submission" date="2018-11" db="EMBL/GenBank/DDBJ databases">
        <authorList>
            <consortium name="Pathogen Informatics"/>
        </authorList>
    </citation>
    <scope>NUCLEOTIDE SEQUENCE [LARGE SCALE GENOMIC DNA]</scope>
    <source>
        <strain evidence="8 9">Zambia</strain>
    </source>
</reference>
<evidence type="ECO:0000256" key="1">
    <source>
        <dbReference type="ARBA" id="ARBA00004167"/>
    </source>
</evidence>
<evidence type="ECO:0000256" key="4">
    <source>
        <dbReference type="ARBA" id="ARBA00022837"/>
    </source>
</evidence>
<dbReference type="PANTHER" id="PTHR24028:SF328">
    <property type="entry name" value="CADHERIN-3"/>
    <property type="match status" value="1"/>
</dbReference>
<organism evidence="8 9">
    <name type="scientific">Schistosoma margrebowiei</name>
    <dbReference type="NCBI Taxonomy" id="48269"/>
    <lineage>
        <taxon>Eukaryota</taxon>
        <taxon>Metazoa</taxon>
        <taxon>Spiralia</taxon>
        <taxon>Lophotrochozoa</taxon>
        <taxon>Platyhelminthes</taxon>
        <taxon>Trematoda</taxon>
        <taxon>Digenea</taxon>
        <taxon>Strigeidida</taxon>
        <taxon>Schistosomatoidea</taxon>
        <taxon>Schistosomatidae</taxon>
        <taxon>Schistosoma</taxon>
    </lineage>
</organism>
<sequence length="207" mass="23523">MEVLDREQINAYTLEIVACDSASLNPLCTELNVTVTVLDENDNKPEWHYPHARDKEVNITSDLPPGRIVARILAMDLDAGENGRVVYSLIDPHKRTVFQTVIDQSVIGICAYCANCLDIALIHKLDKQIWVVANSGIQEARFALFETHQLDVPAAHRVDVHSGTRTQYRLPQAPSRYPLSPDIHLLVQWDEFKLTWYCLLEYIASKK</sequence>
<dbReference type="SUPFAM" id="SSF49313">
    <property type="entry name" value="Cadherin-like"/>
    <property type="match status" value="2"/>
</dbReference>
<dbReference type="InterPro" id="IPR050174">
    <property type="entry name" value="Protocadherin/Cadherin-CA"/>
</dbReference>
<dbReference type="GO" id="GO:0005886">
    <property type="term" value="C:plasma membrane"/>
    <property type="evidence" value="ECO:0007669"/>
    <property type="project" value="InterPro"/>
</dbReference>
<keyword evidence="9" id="KW-1185">Reference proteome</keyword>
<dbReference type="InterPro" id="IPR015919">
    <property type="entry name" value="Cadherin-like_sf"/>
</dbReference>
<dbReference type="STRING" id="48269.A0A183M7V7"/>
<evidence type="ECO:0000256" key="6">
    <source>
        <dbReference type="ARBA" id="ARBA00023136"/>
    </source>
</evidence>
<dbReference type="PROSITE" id="PS50268">
    <property type="entry name" value="CADHERIN_2"/>
    <property type="match status" value="1"/>
</dbReference>
<evidence type="ECO:0000313" key="9">
    <source>
        <dbReference type="Proteomes" id="UP000277204"/>
    </source>
</evidence>
<gene>
    <name evidence="8" type="ORF">SMRZ_LOCUS12132</name>
</gene>
<evidence type="ECO:0000256" key="7">
    <source>
        <dbReference type="ARBA" id="ARBA00023180"/>
    </source>
</evidence>
<evidence type="ECO:0000256" key="2">
    <source>
        <dbReference type="ARBA" id="ARBA00022692"/>
    </source>
</evidence>
<dbReference type="InterPro" id="IPR002126">
    <property type="entry name" value="Cadherin-like_dom"/>
</dbReference>
<dbReference type="GO" id="GO:0007156">
    <property type="term" value="P:homophilic cell adhesion via plasma membrane adhesion molecules"/>
    <property type="evidence" value="ECO:0007669"/>
    <property type="project" value="InterPro"/>
</dbReference>
<dbReference type="PROSITE" id="PS00232">
    <property type="entry name" value="CADHERIN_1"/>
    <property type="match status" value="1"/>
</dbReference>
<dbReference type="Gene3D" id="2.60.40.60">
    <property type="entry name" value="Cadherins"/>
    <property type="match status" value="2"/>
</dbReference>